<comment type="caution">
    <text evidence="1">The sequence shown here is derived from an EMBL/GenBank/DDBJ whole genome shotgun (WGS) entry which is preliminary data.</text>
</comment>
<accession>A0ABY1SBH1</accession>
<keyword evidence="2" id="KW-1185">Reference proteome</keyword>
<dbReference type="Proteomes" id="UP000196803">
    <property type="component" value="Unassembled WGS sequence"/>
</dbReference>
<dbReference type="EMBL" id="FXXC01000001">
    <property type="protein sequence ID" value="SMR95635.1"/>
    <property type="molecule type" value="Genomic_DNA"/>
</dbReference>
<evidence type="ECO:0000313" key="1">
    <source>
        <dbReference type="EMBL" id="SMR95635.1"/>
    </source>
</evidence>
<organism evidence="1 2">
    <name type="scientific">Caldicellulosiruptor bescii</name>
    <name type="common">Anaerocellum thermophilum</name>
    <dbReference type="NCBI Taxonomy" id="31899"/>
    <lineage>
        <taxon>Bacteria</taxon>
        <taxon>Bacillati</taxon>
        <taxon>Bacillota</taxon>
        <taxon>Bacillota incertae sedis</taxon>
        <taxon>Caldicellulosiruptorales</taxon>
        <taxon>Caldicellulosiruptoraceae</taxon>
        <taxon>Caldicellulosiruptor</taxon>
    </lineage>
</organism>
<protein>
    <submittedName>
        <fullName evidence="1">Uncharacterized protein</fullName>
    </submittedName>
</protein>
<name>A0ABY1SBH1_CALBS</name>
<evidence type="ECO:0000313" key="2">
    <source>
        <dbReference type="Proteomes" id="UP000196803"/>
    </source>
</evidence>
<proteinExistence type="predicted"/>
<reference evidence="1 2" key="1">
    <citation type="submission" date="2017-05" db="EMBL/GenBank/DDBJ databases">
        <authorList>
            <person name="Varghese N."/>
            <person name="Submissions S."/>
        </authorList>
    </citation>
    <scope>NUCLEOTIDE SEQUENCE [LARGE SCALE GENOMIC DNA]</scope>
    <source>
        <strain evidence="1 2">MACB1020</strain>
    </source>
</reference>
<gene>
    <name evidence="1" type="ORF">SAMN05216240_2736</name>
</gene>
<dbReference type="RefSeq" id="WP_015906983.1">
    <property type="nucleotide sequence ID" value="NZ_NSHB01000001.1"/>
</dbReference>
<sequence length="356" mass="39807">MFPIKKFFIFLLSLLTIITFSVKVYAVIPSGYTAVSFSNGGNNFIYSDNPESFGVTPNDLFYLWGASLNTTPKDVEMYHILYNGWNSNNKLMVGIAIRNSNNSPVTITFKGSRNAWDIQSNQSANAFEKTPGILRDYFNASYTSVTIPAYSTQVVYAINTNFVTGNYKFVFIRAQFQSSLSSNVWMRLFVAGENKINSTTFLNDLFNISSPNAPGTTNTFTGELSYTQKITTLDANVKTTYRFCEWPRPLSNINEYTGVVTYKSGGLDVNAGNFGVVYKININNANGKRIKITPDWSNKDRQYATILYRLNGSSWTVGSTISYGQCWYISLGTNNSATFDFVLPGGNYGNYDISFD</sequence>